<dbReference type="PROSITE" id="PS51257">
    <property type="entry name" value="PROKAR_LIPOPROTEIN"/>
    <property type="match status" value="1"/>
</dbReference>
<dbReference type="EMBL" id="QPJY01000004">
    <property type="protein sequence ID" value="RCX30744.1"/>
    <property type="molecule type" value="Genomic_DNA"/>
</dbReference>
<evidence type="ECO:0000256" key="2">
    <source>
        <dbReference type="SAM" id="SignalP"/>
    </source>
</evidence>
<dbReference type="SUPFAM" id="SSF160387">
    <property type="entry name" value="NosL/MerB-like"/>
    <property type="match status" value="1"/>
</dbReference>
<evidence type="ECO:0000313" key="4">
    <source>
        <dbReference type="Proteomes" id="UP000252707"/>
    </source>
</evidence>
<feature type="chain" id="PRO_5017074756" description="NosL protein" evidence="2">
    <location>
        <begin position="29"/>
        <end position="204"/>
    </location>
</feature>
<keyword evidence="4" id="KW-1185">Reference proteome</keyword>
<reference evidence="3 4" key="1">
    <citation type="submission" date="2018-07" db="EMBL/GenBank/DDBJ databases">
        <title>Genomic Encyclopedia of Type Strains, Phase IV (KMG-IV): sequencing the most valuable type-strain genomes for metagenomic binning, comparative biology and taxonomic classification.</title>
        <authorList>
            <person name="Goeker M."/>
        </authorList>
    </citation>
    <scope>NUCLEOTIDE SEQUENCE [LARGE SCALE GENOMIC DNA]</scope>
    <source>
        <strain evidence="3 4">DSM 26407</strain>
    </source>
</reference>
<feature type="region of interest" description="Disordered" evidence="1">
    <location>
        <begin position="166"/>
        <end position="204"/>
    </location>
</feature>
<name>A0A369CFY1_9GAMM</name>
<evidence type="ECO:0000256" key="1">
    <source>
        <dbReference type="SAM" id="MobiDB-lite"/>
    </source>
</evidence>
<keyword evidence="2" id="KW-0732">Signal</keyword>
<dbReference type="Proteomes" id="UP000252707">
    <property type="component" value="Unassembled WGS sequence"/>
</dbReference>
<feature type="signal peptide" evidence="2">
    <location>
        <begin position="1"/>
        <end position="28"/>
    </location>
</feature>
<organism evidence="3 4">
    <name type="scientific">Thioalbus denitrificans</name>
    <dbReference type="NCBI Taxonomy" id="547122"/>
    <lineage>
        <taxon>Bacteria</taxon>
        <taxon>Pseudomonadati</taxon>
        <taxon>Pseudomonadota</taxon>
        <taxon>Gammaproteobacteria</taxon>
        <taxon>Chromatiales</taxon>
        <taxon>Ectothiorhodospiraceae</taxon>
        <taxon>Thioalbus</taxon>
    </lineage>
</organism>
<sequence length="204" mass="23326">MRASRVWPERLVASLLLSAAFAILSACGGDPGTGPAEVKWDRDICERCLMILSDRRFSAQIRGWPKGDRSRVYYFDDVGCAMLWLDQQPWKDDPRVEMWVNDHRDGHWIEARKAWYVRGFTTPMEYGLGAQDEPAEGALNWEEARKLVYEIEERFTQEAGVSLDPSRLAPSIYGRDRYAEDPEHDHDHDHGPGEGEPAAPPVRQ</sequence>
<dbReference type="RefSeq" id="WP_211314887.1">
    <property type="nucleotide sequence ID" value="NZ_QPJY01000004.1"/>
</dbReference>
<comment type="caution">
    <text evidence="3">The sequence shown here is derived from an EMBL/GenBank/DDBJ whole genome shotgun (WGS) entry which is preliminary data.</text>
</comment>
<dbReference type="AlphaFoldDB" id="A0A369CFY1"/>
<evidence type="ECO:0000313" key="3">
    <source>
        <dbReference type="EMBL" id="RCX30744.1"/>
    </source>
</evidence>
<gene>
    <name evidence="3" type="ORF">DFQ59_104180</name>
</gene>
<evidence type="ECO:0008006" key="5">
    <source>
        <dbReference type="Google" id="ProtNLM"/>
    </source>
</evidence>
<proteinExistence type="predicted"/>
<protein>
    <recommendedName>
        <fullName evidence="5">NosL protein</fullName>
    </recommendedName>
</protein>
<accession>A0A369CFY1</accession>
<feature type="compositionally biased region" description="Basic and acidic residues" evidence="1">
    <location>
        <begin position="174"/>
        <end position="193"/>
    </location>
</feature>